<dbReference type="Pfam" id="PF04828">
    <property type="entry name" value="GFA"/>
    <property type="match status" value="1"/>
</dbReference>
<proteinExistence type="inferred from homology"/>
<evidence type="ECO:0000313" key="7">
    <source>
        <dbReference type="EMBL" id="KKO03127.1"/>
    </source>
</evidence>
<dbReference type="SUPFAM" id="SSF51316">
    <property type="entry name" value="Mss4-like"/>
    <property type="match status" value="1"/>
</dbReference>
<feature type="region of interest" description="Disordered" evidence="5">
    <location>
        <begin position="125"/>
        <end position="144"/>
    </location>
</feature>
<name>A0A0F9XUM7_9ZZZZ</name>
<dbReference type="InterPro" id="IPR011057">
    <property type="entry name" value="Mss4-like_sf"/>
</dbReference>
<dbReference type="Gene3D" id="3.90.1590.10">
    <property type="entry name" value="glutathione-dependent formaldehyde- activating enzyme (gfa)"/>
    <property type="match status" value="1"/>
</dbReference>
<accession>A0A0F9XUM7</accession>
<keyword evidence="2" id="KW-0479">Metal-binding</keyword>
<evidence type="ECO:0000256" key="2">
    <source>
        <dbReference type="ARBA" id="ARBA00022723"/>
    </source>
</evidence>
<comment type="similarity">
    <text evidence="1">Belongs to the Gfa family.</text>
</comment>
<dbReference type="EMBL" id="LAZR01000028">
    <property type="protein sequence ID" value="KKO03127.1"/>
    <property type="molecule type" value="Genomic_DNA"/>
</dbReference>
<dbReference type="GO" id="GO:0046872">
    <property type="term" value="F:metal ion binding"/>
    <property type="evidence" value="ECO:0007669"/>
    <property type="project" value="UniProtKB-KW"/>
</dbReference>
<evidence type="ECO:0000259" key="6">
    <source>
        <dbReference type="PROSITE" id="PS51891"/>
    </source>
</evidence>
<dbReference type="AlphaFoldDB" id="A0A0F9XUM7"/>
<dbReference type="PANTHER" id="PTHR33337">
    <property type="entry name" value="GFA DOMAIN-CONTAINING PROTEIN"/>
    <property type="match status" value="1"/>
</dbReference>
<gene>
    <name evidence="7" type="ORF">LCGC14_0100480</name>
</gene>
<evidence type="ECO:0000256" key="3">
    <source>
        <dbReference type="ARBA" id="ARBA00022833"/>
    </source>
</evidence>
<keyword evidence="4" id="KW-0456">Lyase</keyword>
<dbReference type="InterPro" id="IPR006913">
    <property type="entry name" value="CENP-V/GFA"/>
</dbReference>
<comment type="caution">
    <text evidence="7">The sequence shown here is derived from an EMBL/GenBank/DDBJ whole genome shotgun (WGS) entry which is preliminary data.</text>
</comment>
<evidence type="ECO:0000256" key="4">
    <source>
        <dbReference type="ARBA" id="ARBA00023239"/>
    </source>
</evidence>
<evidence type="ECO:0000256" key="1">
    <source>
        <dbReference type="ARBA" id="ARBA00005495"/>
    </source>
</evidence>
<reference evidence="7" key="1">
    <citation type="journal article" date="2015" name="Nature">
        <title>Complex archaea that bridge the gap between prokaryotes and eukaryotes.</title>
        <authorList>
            <person name="Spang A."/>
            <person name="Saw J.H."/>
            <person name="Jorgensen S.L."/>
            <person name="Zaremba-Niedzwiedzka K."/>
            <person name="Martijn J."/>
            <person name="Lind A.E."/>
            <person name="van Eijk R."/>
            <person name="Schleper C."/>
            <person name="Guy L."/>
            <person name="Ettema T.J."/>
        </authorList>
    </citation>
    <scope>NUCLEOTIDE SEQUENCE</scope>
</reference>
<dbReference type="GO" id="GO:0016846">
    <property type="term" value="F:carbon-sulfur lyase activity"/>
    <property type="evidence" value="ECO:0007669"/>
    <property type="project" value="InterPro"/>
</dbReference>
<evidence type="ECO:0000256" key="5">
    <source>
        <dbReference type="SAM" id="MobiDB-lite"/>
    </source>
</evidence>
<dbReference type="PROSITE" id="PS51891">
    <property type="entry name" value="CENP_V_GFA"/>
    <property type="match status" value="1"/>
</dbReference>
<keyword evidence="3" id="KW-0862">Zinc</keyword>
<organism evidence="7">
    <name type="scientific">marine sediment metagenome</name>
    <dbReference type="NCBI Taxonomy" id="412755"/>
    <lineage>
        <taxon>unclassified sequences</taxon>
        <taxon>metagenomes</taxon>
        <taxon>ecological metagenomes</taxon>
    </lineage>
</organism>
<feature type="domain" description="CENP-V/GFA" evidence="6">
    <location>
        <begin position="4"/>
        <end position="120"/>
    </location>
</feature>
<protein>
    <recommendedName>
        <fullName evidence="6">CENP-V/GFA domain-containing protein</fullName>
    </recommendedName>
</protein>
<dbReference type="PANTHER" id="PTHR33337:SF40">
    <property type="entry name" value="CENP-V_GFA DOMAIN-CONTAINING PROTEIN-RELATED"/>
    <property type="match status" value="1"/>
</dbReference>
<sequence>MGDISGKCLCEAVQYRICGSLGPIYNCHCSKCRRWHGAAFRTRASFKREQFSWLSGADNLSSYASSDNVTRYFCSTCGSPLISTYKDHPDVLGIALGGLEGDISGRPQAHLFTDSKASWHQITDDLPQHSGWPGTESAVRKTVD</sequence>